<dbReference type="Pfam" id="PF00887">
    <property type="entry name" value="ACBP"/>
    <property type="match status" value="1"/>
</dbReference>
<dbReference type="RefSeq" id="WP_068450690.1">
    <property type="nucleotide sequence ID" value="NZ_CAXHZY010000011.1"/>
</dbReference>
<dbReference type="InterPro" id="IPR035984">
    <property type="entry name" value="Acyl-CoA-binding_sf"/>
</dbReference>
<evidence type="ECO:0000259" key="1">
    <source>
        <dbReference type="PROSITE" id="PS51228"/>
    </source>
</evidence>
<feature type="domain" description="ACB" evidence="1">
    <location>
        <begin position="5"/>
        <end position="88"/>
    </location>
</feature>
<comment type="caution">
    <text evidence="2">The sequence shown here is derived from an EMBL/GenBank/DDBJ whole genome shotgun (WGS) entry which is preliminary data.</text>
</comment>
<dbReference type="EMBL" id="LVWE01000050">
    <property type="protein sequence ID" value="OAD44464.1"/>
    <property type="molecule type" value="Genomic_DNA"/>
</dbReference>
<dbReference type="PRINTS" id="PR00689">
    <property type="entry name" value="ACOABINDINGP"/>
</dbReference>
<organism evidence="2 3">
    <name type="scientific">Polaribacter atrinae</name>
    <dbReference type="NCBI Taxonomy" id="1333662"/>
    <lineage>
        <taxon>Bacteria</taxon>
        <taxon>Pseudomonadati</taxon>
        <taxon>Bacteroidota</taxon>
        <taxon>Flavobacteriia</taxon>
        <taxon>Flavobacteriales</taxon>
        <taxon>Flavobacteriaceae</taxon>
    </lineage>
</organism>
<dbReference type="InterPro" id="IPR000582">
    <property type="entry name" value="Acyl-CoA-binding_protein"/>
</dbReference>
<dbReference type="AlphaFoldDB" id="A0A176T945"/>
<protein>
    <submittedName>
        <fullName evidence="2">Phosphatidylserine decarboxylase</fullName>
    </submittedName>
</protein>
<proteinExistence type="predicted"/>
<dbReference type="OrthoDB" id="981216at2"/>
<dbReference type="Proteomes" id="UP000076923">
    <property type="component" value="Unassembled WGS sequence"/>
</dbReference>
<reference evidence="2 3" key="1">
    <citation type="submission" date="2016-02" db="EMBL/GenBank/DDBJ databases">
        <title>Draft genome sequence of Polaribacter atrinae KACC17473.</title>
        <authorList>
            <person name="Shin S.-K."/>
            <person name="Yi H."/>
        </authorList>
    </citation>
    <scope>NUCLEOTIDE SEQUENCE [LARGE SCALE GENOMIC DNA]</scope>
    <source>
        <strain evidence="2 3">KACC 17473</strain>
    </source>
</reference>
<sequence>MESDLDKEFNDAFYKISKLEKVIAPDIMLKFYAYNKQANFGNKFSFNDEHNVRSAFKLNAWMQLNGMKSDVAKQEYINLANTVLNTKK</sequence>
<dbReference type="InterPro" id="IPR014352">
    <property type="entry name" value="FERM/acyl-CoA-bd_prot_sf"/>
</dbReference>
<evidence type="ECO:0000313" key="2">
    <source>
        <dbReference type="EMBL" id="OAD44464.1"/>
    </source>
</evidence>
<dbReference type="PROSITE" id="PS51228">
    <property type="entry name" value="ACB_2"/>
    <property type="match status" value="1"/>
</dbReference>
<dbReference type="SUPFAM" id="SSF47027">
    <property type="entry name" value="Acyl-CoA binding protein"/>
    <property type="match status" value="1"/>
</dbReference>
<dbReference type="STRING" id="1333662.LPB303_12555"/>
<evidence type="ECO:0000313" key="3">
    <source>
        <dbReference type="Proteomes" id="UP000076923"/>
    </source>
</evidence>
<accession>A0A176T945</accession>
<keyword evidence="3" id="KW-1185">Reference proteome</keyword>
<dbReference type="Gene3D" id="1.20.80.10">
    <property type="match status" value="1"/>
</dbReference>
<gene>
    <name evidence="2" type="ORF">LPB303_12555</name>
</gene>
<dbReference type="GO" id="GO:0000062">
    <property type="term" value="F:fatty-acyl-CoA binding"/>
    <property type="evidence" value="ECO:0007669"/>
    <property type="project" value="InterPro"/>
</dbReference>
<name>A0A176T945_9FLAO</name>